<dbReference type="PANTHER" id="PTHR45902">
    <property type="entry name" value="LATROPHILIN RECEPTOR-LIKE PROTEIN A"/>
    <property type="match status" value="1"/>
</dbReference>
<feature type="transmembrane region" description="Helical" evidence="5">
    <location>
        <begin position="588"/>
        <end position="608"/>
    </location>
</feature>
<feature type="transmembrane region" description="Helical" evidence="5">
    <location>
        <begin position="659"/>
        <end position="678"/>
    </location>
</feature>
<feature type="transmembrane region" description="Helical" evidence="5">
    <location>
        <begin position="706"/>
        <end position="726"/>
    </location>
</feature>
<keyword evidence="4 5" id="KW-0472">Membrane</keyword>
<accession>A0ABM4DCC7</accession>
<organism evidence="7 8">
    <name type="scientific">Hydra vulgaris</name>
    <name type="common">Hydra</name>
    <name type="synonym">Hydra attenuata</name>
    <dbReference type="NCBI Taxonomy" id="6087"/>
    <lineage>
        <taxon>Eukaryota</taxon>
        <taxon>Metazoa</taxon>
        <taxon>Cnidaria</taxon>
        <taxon>Hydrozoa</taxon>
        <taxon>Hydroidolina</taxon>
        <taxon>Anthoathecata</taxon>
        <taxon>Aplanulata</taxon>
        <taxon>Hydridae</taxon>
        <taxon>Hydra</taxon>
    </lineage>
</organism>
<feature type="transmembrane region" description="Helical" evidence="5">
    <location>
        <begin position="620"/>
        <end position="647"/>
    </location>
</feature>
<evidence type="ECO:0000256" key="5">
    <source>
        <dbReference type="SAM" id="Phobius"/>
    </source>
</evidence>
<dbReference type="PROSITE" id="PS50261">
    <property type="entry name" value="G_PROTEIN_RECEP_F2_4"/>
    <property type="match status" value="1"/>
</dbReference>
<evidence type="ECO:0000313" key="7">
    <source>
        <dbReference type="Proteomes" id="UP001652625"/>
    </source>
</evidence>
<dbReference type="Proteomes" id="UP001652625">
    <property type="component" value="Chromosome 13"/>
</dbReference>
<feature type="domain" description="G-protein coupled receptors family 2 profile 2" evidence="6">
    <location>
        <begin position="551"/>
        <end position="792"/>
    </location>
</feature>
<keyword evidence="3 5" id="KW-1133">Transmembrane helix</keyword>
<dbReference type="CDD" id="cd13952">
    <property type="entry name" value="7tm_classB"/>
    <property type="match status" value="1"/>
</dbReference>
<feature type="transmembrane region" description="Helical" evidence="5">
    <location>
        <begin position="553"/>
        <end position="576"/>
    </location>
</feature>
<dbReference type="GeneID" id="124815937"/>
<dbReference type="Gene3D" id="1.20.1070.10">
    <property type="entry name" value="Rhodopsin 7-helix transmembrane proteins"/>
    <property type="match status" value="1"/>
</dbReference>
<dbReference type="InterPro" id="IPR017981">
    <property type="entry name" value="GPCR_2-like_7TM"/>
</dbReference>
<sequence>MNISNIDNIDQFLCQKQSSSFKLCNCNEYCFESRTCCIDKLWNNTNPIPLDAYLAMFVNKIKSFKDMVCEKVLEPPVEFTNKIEEVLMVHSCNNSAKTLHINKCLKNNTASILENVPVIGSDNTIYRNAACALCNFVVPYPVKFLFKCQTELKSAQENVSIFQTYGTDGVQEILKNYKNCNVSLYRKNSHVINCSSHSYLNDLTCPKSNKYYDLCHAYYGLYLNYRNYDCYKCNNVIKINVMKTQIKNTNNSHNDFNFTGSTNSFIVPKAIIFSDTLKINKIQSCENKFIYNPSTSKCEPIICNYGFSAAGSGCVKNKSYSQIYDTENANFQNCLLNPKAGFFWLFNGFIDTKTIKYNFRELSGAQMQYQNLTNKTLLKWITTLNLTFLNGLTKKNFSFLNSDSLFITSVYDQVITELYKFDVSRSFTENKVCAEPQVFSLGVNTNFSSLCDYMTVNKTIRNRDFVMWIEVNYLGTVKMMSTCNLFHLQSDCALRILIDNYVIVNQTLIYSYLNAEYKFSFDQFIPFAKGVGVCESTFFALKKQSTLNAFVNLIFPFLTFVSIACYLFVFTTYTYFKELRIISNFNSITLCAYLLLSDFTILLSEYFSKKIMFCKIASIILHWSFLAGYSLVLCMAVELAITFSSVASKSLNQWKIFKINIFSSLLIPTIIVLMNLSLEYTGTTYIGYGNDGICWIDGFYAKLFSYILPLSVLSLSSILCLCITIYKIQKLEKSTKKILGDGKMSRVNLPLVAMKLTLILGVTDALGFIQITKPYLTKWETVFNYVFFVVYNCSRSSKGIMLFIVYICRKKVIQLFKISFARLTNRTQQNTFYELNSYLKQTASLK</sequence>
<evidence type="ECO:0000256" key="1">
    <source>
        <dbReference type="ARBA" id="ARBA00004141"/>
    </source>
</evidence>
<keyword evidence="2 5" id="KW-0812">Transmembrane</keyword>
<comment type="subcellular location">
    <subcellularLocation>
        <location evidence="1">Membrane</location>
        <topology evidence="1">Multi-pass membrane protein</topology>
    </subcellularLocation>
</comment>
<dbReference type="PANTHER" id="PTHR45902:SF1">
    <property type="entry name" value="LATROPHILIN RECEPTOR-LIKE PROTEIN A"/>
    <property type="match status" value="1"/>
</dbReference>
<keyword evidence="7" id="KW-1185">Reference proteome</keyword>
<evidence type="ECO:0000256" key="3">
    <source>
        <dbReference type="ARBA" id="ARBA00022989"/>
    </source>
</evidence>
<gene>
    <name evidence="8" type="primary">LOC124815937</name>
</gene>
<evidence type="ECO:0000313" key="8">
    <source>
        <dbReference type="RefSeq" id="XP_065672034.1"/>
    </source>
</evidence>
<reference evidence="8" key="1">
    <citation type="submission" date="2025-08" db="UniProtKB">
        <authorList>
            <consortium name="RefSeq"/>
        </authorList>
    </citation>
    <scope>IDENTIFICATION</scope>
</reference>
<feature type="transmembrane region" description="Helical" evidence="5">
    <location>
        <begin position="747"/>
        <end position="771"/>
    </location>
</feature>
<feature type="transmembrane region" description="Helical" evidence="5">
    <location>
        <begin position="783"/>
        <end position="808"/>
    </location>
</feature>
<evidence type="ECO:0000256" key="4">
    <source>
        <dbReference type="ARBA" id="ARBA00023136"/>
    </source>
</evidence>
<dbReference type="RefSeq" id="XP_065672034.1">
    <property type="nucleotide sequence ID" value="XM_065815962.1"/>
</dbReference>
<proteinExistence type="predicted"/>
<protein>
    <submittedName>
        <fullName evidence="8">Uncharacterized protein LOC124815937 isoform X2</fullName>
    </submittedName>
</protein>
<evidence type="ECO:0000256" key="2">
    <source>
        <dbReference type="ARBA" id="ARBA00022692"/>
    </source>
</evidence>
<dbReference type="InterPro" id="IPR053231">
    <property type="entry name" value="GPCR_LN-TM7"/>
</dbReference>
<name>A0ABM4DCC7_HYDVU</name>
<evidence type="ECO:0000259" key="6">
    <source>
        <dbReference type="PROSITE" id="PS50261"/>
    </source>
</evidence>